<organism evidence="1 2">
    <name type="scientific">Chryseobacterium taeanense</name>
    <dbReference type="NCBI Taxonomy" id="311334"/>
    <lineage>
        <taxon>Bacteria</taxon>
        <taxon>Pseudomonadati</taxon>
        <taxon>Bacteroidota</taxon>
        <taxon>Flavobacteriia</taxon>
        <taxon>Flavobacteriales</taxon>
        <taxon>Weeksellaceae</taxon>
        <taxon>Chryseobacterium group</taxon>
        <taxon>Chryseobacterium</taxon>
    </lineage>
</organism>
<sequence>MITTKQYIQERKNKSVKFMRKILLIILIFFFTFNKSAIKKQDLHNIIKGYIEYISKKRKVDKKNEILAVTFHDQTKEKSEYSIDVAFFKPEFMEGIQYNNVYIFEGYKLILPNNECKSIEKMFKKVAYENFNQKKTIVNYDFENWHIVLDKKDEVTFLSPIPISGCMKSILMSKKLKFSDSYEDITFSNPSPDCSKFIH</sequence>
<keyword evidence="2" id="KW-1185">Reference proteome</keyword>
<gene>
    <name evidence="1" type="ORF">SAMN05421846_110128</name>
</gene>
<dbReference type="STRING" id="311334.SAMN05421846_110128"/>
<accession>A0A1G8M1Q3</accession>
<dbReference type="AlphaFoldDB" id="A0A1G8M1Q3"/>
<protein>
    <submittedName>
        <fullName evidence="1">Uncharacterized protein</fullName>
    </submittedName>
</protein>
<dbReference type="Proteomes" id="UP000198869">
    <property type="component" value="Unassembled WGS sequence"/>
</dbReference>
<name>A0A1G8M1Q3_9FLAO</name>
<reference evidence="2" key="1">
    <citation type="submission" date="2016-10" db="EMBL/GenBank/DDBJ databases">
        <authorList>
            <person name="Varghese N."/>
            <person name="Submissions S."/>
        </authorList>
    </citation>
    <scope>NUCLEOTIDE SEQUENCE [LARGE SCALE GENOMIC DNA]</scope>
    <source>
        <strain evidence="2">DSM 17071</strain>
    </source>
</reference>
<proteinExistence type="predicted"/>
<evidence type="ECO:0000313" key="2">
    <source>
        <dbReference type="Proteomes" id="UP000198869"/>
    </source>
</evidence>
<dbReference type="EMBL" id="FNDW01000010">
    <property type="protein sequence ID" value="SDI61320.1"/>
    <property type="molecule type" value="Genomic_DNA"/>
</dbReference>
<evidence type="ECO:0000313" key="1">
    <source>
        <dbReference type="EMBL" id="SDI61320.1"/>
    </source>
</evidence>